<dbReference type="Pfam" id="PF00378">
    <property type="entry name" value="ECH_1"/>
    <property type="match status" value="1"/>
</dbReference>
<reference evidence="2 3" key="1">
    <citation type="submission" date="2021-08" db="EMBL/GenBank/DDBJ databases">
        <authorList>
            <person name="Peeters C."/>
        </authorList>
    </citation>
    <scope>NUCLEOTIDE SEQUENCE [LARGE SCALE GENOMIC DNA]</scope>
    <source>
        <strain evidence="2 3">LMG 32289</strain>
    </source>
</reference>
<dbReference type="PANTHER" id="PTHR42964:SF1">
    <property type="entry name" value="POLYKETIDE BIOSYNTHESIS ENOYL-COA HYDRATASE PKSH-RELATED"/>
    <property type="match status" value="1"/>
</dbReference>
<gene>
    <name evidence="2" type="primary">dpgD</name>
    <name evidence="2" type="ORF">LMG32289_04135</name>
</gene>
<dbReference type="CDD" id="cd06558">
    <property type="entry name" value="crotonase-like"/>
    <property type="match status" value="1"/>
</dbReference>
<proteinExistence type="inferred from homology"/>
<dbReference type="Proteomes" id="UP000706525">
    <property type="component" value="Unassembled WGS sequence"/>
</dbReference>
<keyword evidence="3" id="KW-1185">Reference proteome</keyword>
<evidence type="ECO:0000313" key="2">
    <source>
        <dbReference type="EMBL" id="CAG9178711.1"/>
    </source>
</evidence>
<evidence type="ECO:0000256" key="1">
    <source>
        <dbReference type="ARBA" id="ARBA00005254"/>
    </source>
</evidence>
<dbReference type="InterPro" id="IPR051683">
    <property type="entry name" value="Enoyl-CoA_Hydratase/Isomerase"/>
</dbReference>
<sequence length="266" mass="28057">MDETVRVTRHAGWAEIRIDREARRNALDRATRHALATAFAELAKPHAEPHAEIRAIVLTGTGASFCAGLDLREREAERAAGAPDVAGQEAIELNLAMRAHPAIFIAAVNGLALGGGVTLVNSCDLAIASSEAALGCPEIGFANYASMAGPTSQLLLTRKRAAWLLLTTERIDAATAADWGLVNEVVAPARLDARAAELAVRLAGFDAAALAETKAALEKIPAEITRWREAMDYGQTVNARIRERTSAAAAGLAHFATAGRHRGQGT</sequence>
<dbReference type="EC" id="4.2.1.17" evidence="2"/>
<dbReference type="InterPro" id="IPR001753">
    <property type="entry name" value="Enoyl-CoA_hydra/iso"/>
</dbReference>
<dbReference type="SUPFAM" id="SSF52096">
    <property type="entry name" value="ClpP/crotonase"/>
    <property type="match status" value="1"/>
</dbReference>
<dbReference type="Gene3D" id="3.90.226.10">
    <property type="entry name" value="2-enoyl-CoA Hydratase, Chain A, domain 1"/>
    <property type="match status" value="1"/>
</dbReference>
<protein>
    <submittedName>
        <fullName evidence="2">Enoyl-CoA-hydratase</fullName>
        <ecNumber evidence="2">4.2.1.17</ecNumber>
    </submittedName>
</protein>
<dbReference type="EMBL" id="CAJZAG010000008">
    <property type="protein sequence ID" value="CAG9178711.1"/>
    <property type="molecule type" value="Genomic_DNA"/>
</dbReference>
<dbReference type="GO" id="GO:0004300">
    <property type="term" value="F:enoyl-CoA hydratase activity"/>
    <property type="evidence" value="ECO:0007669"/>
    <property type="project" value="UniProtKB-EC"/>
</dbReference>
<organism evidence="2 3">
    <name type="scientific">Cupriavidus pampae</name>
    <dbReference type="NCBI Taxonomy" id="659251"/>
    <lineage>
        <taxon>Bacteria</taxon>
        <taxon>Pseudomonadati</taxon>
        <taxon>Pseudomonadota</taxon>
        <taxon>Betaproteobacteria</taxon>
        <taxon>Burkholderiales</taxon>
        <taxon>Burkholderiaceae</taxon>
        <taxon>Cupriavidus</taxon>
    </lineage>
</organism>
<name>A0ABM8XF29_9BURK</name>
<evidence type="ECO:0000313" key="3">
    <source>
        <dbReference type="Proteomes" id="UP000706525"/>
    </source>
</evidence>
<dbReference type="InterPro" id="IPR029045">
    <property type="entry name" value="ClpP/crotonase-like_dom_sf"/>
</dbReference>
<keyword evidence="2" id="KW-0456">Lyase</keyword>
<dbReference type="RefSeq" id="WP_223991641.1">
    <property type="nucleotide sequence ID" value="NZ_CAJZAG010000008.1"/>
</dbReference>
<dbReference type="PANTHER" id="PTHR42964">
    <property type="entry name" value="ENOYL-COA HYDRATASE"/>
    <property type="match status" value="1"/>
</dbReference>
<comment type="caution">
    <text evidence="2">The sequence shown here is derived from an EMBL/GenBank/DDBJ whole genome shotgun (WGS) entry which is preliminary data.</text>
</comment>
<accession>A0ABM8XF29</accession>
<comment type="similarity">
    <text evidence="1">Belongs to the enoyl-CoA hydratase/isomerase family.</text>
</comment>